<dbReference type="GO" id="GO:0016787">
    <property type="term" value="F:hydrolase activity"/>
    <property type="evidence" value="ECO:0007669"/>
    <property type="project" value="UniProtKB-KW"/>
</dbReference>
<organism evidence="2 3">
    <name type="scientific">Berryella wangjianweii</name>
    <dbReference type="NCBI Taxonomy" id="2734634"/>
    <lineage>
        <taxon>Bacteria</taxon>
        <taxon>Bacillati</taxon>
        <taxon>Actinomycetota</taxon>
        <taxon>Coriobacteriia</taxon>
        <taxon>Eggerthellales</taxon>
        <taxon>Eggerthellaceae</taxon>
        <taxon>Berryella</taxon>
    </lineage>
</organism>
<dbReference type="Gene3D" id="3.60.15.10">
    <property type="entry name" value="Ribonuclease Z/Hydroxyacylglutathione hydrolase-like"/>
    <property type="match status" value="2"/>
</dbReference>
<evidence type="ECO:0000259" key="1">
    <source>
        <dbReference type="SMART" id="SM00849"/>
    </source>
</evidence>
<gene>
    <name evidence="2" type="ORF">HLV38_06770</name>
</gene>
<dbReference type="InterPro" id="IPR036866">
    <property type="entry name" value="RibonucZ/Hydroxyglut_hydro"/>
</dbReference>
<dbReference type="AlphaFoldDB" id="A0A6M8J3X1"/>
<name>A0A6M8J3X1_9ACTN</name>
<dbReference type="RefSeq" id="WP_173165303.1">
    <property type="nucleotide sequence ID" value="NZ_CP053716.1"/>
</dbReference>
<dbReference type="InterPro" id="IPR001279">
    <property type="entry name" value="Metallo-B-lactamas"/>
</dbReference>
<dbReference type="InterPro" id="IPR050662">
    <property type="entry name" value="Sec-metab_biosynth-thioest"/>
</dbReference>
<dbReference type="Proteomes" id="UP000503297">
    <property type="component" value="Chromosome"/>
</dbReference>
<dbReference type="PANTHER" id="PTHR23131">
    <property type="entry name" value="ENDORIBONUCLEASE LACTB2"/>
    <property type="match status" value="1"/>
</dbReference>
<protein>
    <submittedName>
        <fullName evidence="2">MBL fold metallo-hydrolase</fullName>
    </submittedName>
</protein>
<feature type="domain" description="Metallo-beta-lactamase" evidence="1">
    <location>
        <begin position="5"/>
        <end position="163"/>
    </location>
</feature>
<accession>A0A6M8J3X1</accession>
<dbReference type="SMART" id="SM00849">
    <property type="entry name" value="Lactamase_B"/>
    <property type="match status" value="1"/>
</dbReference>
<keyword evidence="3" id="KW-1185">Reference proteome</keyword>
<reference evidence="3" key="1">
    <citation type="submission" date="2020-05" db="EMBL/GenBank/DDBJ databases">
        <title>Novel species in genus Nocardioides.</title>
        <authorList>
            <person name="Zhang G."/>
        </authorList>
    </citation>
    <scope>NUCLEOTIDE SEQUENCE [LARGE SCALE GENOMIC DNA]</scope>
    <source>
        <strain evidence="3">zg-1050</strain>
    </source>
</reference>
<dbReference type="SUPFAM" id="SSF56281">
    <property type="entry name" value="Metallo-hydrolase/oxidoreductase"/>
    <property type="match status" value="1"/>
</dbReference>
<dbReference type="EMBL" id="CP053716">
    <property type="protein sequence ID" value="QKF07841.1"/>
    <property type="molecule type" value="Genomic_DNA"/>
</dbReference>
<evidence type="ECO:0000313" key="2">
    <source>
        <dbReference type="EMBL" id="QKF07841.1"/>
    </source>
</evidence>
<dbReference type="Pfam" id="PF00753">
    <property type="entry name" value="Lactamase_B"/>
    <property type="match status" value="1"/>
</dbReference>
<dbReference type="KEGG" id="bwa:HLV38_06770"/>
<dbReference type="PANTHER" id="PTHR23131:SF0">
    <property type="entry name" value="ENDORIBONUCLEASE LACTB2"/>
    <property type="match status" value="1"/>
</dbReference>
<sequence>MTLLGTNTFVILDSHQSSCVLVDPGEGGETRARELEFLCTQIGVAPRLVMVTHDHSDHIEAAAATCAQWRIPLLTARSGDLSEGICIGDGFDIDVIELKGHSADSVGLIVRGDHVLLSGDVVFLESWCCLGSCDSDLRAYFNTLNRVESLLAEGEICELLPGHGSMMRRDVALKRIGEYRRHRFSRLEQVREVIKECGSIDCASVARRIYPGMIDKRNTLLQRVVEVQMEYLEGQTVLPA</sequence>
<evidence type="ECO:0000313" key="3">
    <source>
        <dbReference type="Proteomes" id="UP000503297"/>
    </source>
</evidence>
<keyword evidence="2" id="KW-0378">Hydrolase</keyword>
<proteinExistence type="predicted"/>